<dbReference type="AlphaFoldDB" id="A0AAP4FXB6"/>
<keyword evidence="4" id="KW-0460">Magnesium</keyword>
<dbReference type="InterPro" id="IPR051600">
    <property type="entry name" value="Beta-PGM-like"/>
</dbReference>
<dbReference type="SFLD" id="SFLDS00003">
    <property type="entry name" value="Haloacid_Dehalogenase"/>
    <property type="match status" value="1"/>
</dbReference>
<organism evidence="5 6">
    <name type="scientific">Lelliottia wanjuensis</name>
    <dbReference type="NCBI Taxonomy" id="3050585"/>
    <lineage>
        <taxon>Bacteria</taxon>
        <taxon>Pseudomonadati</taxon>
        <taxon>Pseudomonadota</taxon>
        <taxon>Gammaproteobacteria</taxon>
        <taxon>Enterobacterales</taxon>
        <taxon>Enterobacteriaceae</taxon>
        <taxon>Lelliottia</taxon>
    </lineage>
</organism>
<protein>
    <submittedName>
        <fullName evidence="5">HAD family phosphatase</fullName>
    </submittedName>
</protein>
<sequence length="212" mass="24169">MTVIRGVIFDMDGVLIDAREWHYQALNQALMLFGLTISRSEHLGEFDGLPTREKLRRLTLRNGLPSSLHAFINEMKQRYTMQLIGQHCWPVFEHQHALASLRREGYQLAVASNSIRDSIEMMLGRAQLLPYLNFYLSNEDVQKGKPSPEIYLKAFSRLNLLPHECVVVEDNPHGIAAARASGAHVLSVQNPQDVTLQAIHHFIDQCQQENNE</sequence>
<dbReference type="EMBL" id="JASSOM010000073">
    <property type="protein sequence ID" value="MDK9365409.1"/>
    <property type="molecule type" value="Genomic_DNA"/>
</dbReference>
<comment type="similarity">
    <text evidence="2">Belongs to the HAD-like hydrolase superfamily. CbbY/CbbZ/Gph/YieH family.</text>
</comment>
<dbReference type="SFLD" id="SFLDG01129">
    <property type="entry name" value="C1.5:_HAD__Beta-PGM__Phosphata"/>
    <property type="match status" value="1"/>
</dbReference>
<accession>A0AAP4FXB6</accession>
<dbReference type="NCBIfam" id="TIGR01509">
    <property type="entry name" value="HAD-SF-IA-v3"/>
    <property type="match status" value="1"/>
</dbReference>
<dbReference type="PANTHER" id="PTHR46193:SF9">
    <property type="entry name" value="HALOACID DEHALOGENASE-LIKE HYDROLASE DOMAIN-CONTAINING PROTEIN SGPP"/>
    <property type="match status" value="1"/>
</dbReference>
<dbReference type="InterPro" id="IPR006439">
    <property type="entry name" value="HAD-SF_hydro_IA"/>
</dbReference>
<evidence type="ECO:0000313" key="5">
    <source>
        <dbReference type="EMBL" id="MDK9365409.1"/>
    </source>
</evidence>
<dbReference type="Gene3D" id="3.40.50.1000">
    <property type="entry name" value="HAD superfamily/HAD-like"/>
    <property type="match status" value="1"/>
</dbReference>
<evidence type="ECO:0000256" key="3">
    <source>
        <dbReference type="ARBA" id="ARBA00022723"/>
    </source>
</evidence>
<evidence type="ECO:0000256" key="1">
    <source>
        <dbReference type="ARBA" id="ARBA00001946"/>
    </source>
</evidence>
<gene>
    <name evidence="5" type="ORF">QQF32_19615</name>
</gene>
<dbReference type="SFLD" id="SFLDG01135">
    <property type="entry name" value="C1.5.6:_HAD__Beta-PGM__Phospha"/>
    <property type="match status" value="1"/>
</dbReference>
<evidence type="ECO:0000256" key="2">
    <source>
        <dbReference type="ARBA" id="ARBA00006171"/>
    </source>
</evidence>
<name>A0AAP4FXB6_9ENTR</name>
<dbReference type="GO" id="GO:0003824">
    <property type="term" value="F:catalytic activity"/>
    <property type="evidence" value="ECO:0007669"/>
    <property type="project" value="UniProtKB-ARBA"/>
</dbReference>
<dbReference type="SUPFAM" id="SSF56784">
    <property type="entry name" value="HAD-like"/>
    <property type="match status" value="1"/>
</dbReference>
<dbReference type="PRINTS" id="PR00413">
    <property type="entry name" value="HADHALOGNASE"/>
</dbReference>
<keyword evidence="3" id="KW-0479">Metal-binding</keyword>
<dbReference type="InterPro" id="IPR023198">
    <property type="entry name" value="PGP-like_dom2"/>
</dbReference>
<proteinExistence type="inferred from homology"/>
<dbReference type="InterPro" id="IPR041492">
    <property type="entry name" value="HAD_2"/>
</dbReference>
<evidence type="ECO:0000256" key="4">
    <source>
        <dbReference type="ARBA" id="ARBA00022842"/>
    </source>
</evidence>
<comment type="caution">
    <text evidence="5">The sequence shown here is derived from an EMBL/GenBank/DDBJ whole genome shotgun (WGS) entry which is preliminary data.</text>
</comment>
<evidence type="ECO:0000313" key="6">
    <source>
        <dbReference type="Proteomes" id="UP001223214"/>
    </source>
</evidence>
<dbReference type="Proteomes" id="UP001223214">
    <property type="component" value="Unassembled WGS sequence"/>
</dbReference>
<dbReference type="Pfam" id="PF13419">
    <property type="entry name" value="HAD_2"/>
    <property type="match status" value="1"/>
</dbReference>
<comment type="cofactor">
    <cofactor evidence="1">
        <name>Mg(2+)</name>
        <dbReference type="ChEBI" id="CHEBI:18420"/>
    </cofactor>
</comment>
<keyword evidence="6" id="KW-1185">Reference proteome</keyword>
<dbReference type="InterPro" id="IPR023214">
    <property type="entry name" value="HAD_sf"/>
</dbReference>
<dbReference type="InterPro" id="IPR036412">
    <property type="entry name" value="HAD-like_sf"/>
</dbReference>
<dbReference type="PANTHER" id="PTHR46193">
    <property type="entry name" value="6-PHOSPHOGLUCONATE PHOSPHATASE"/>
    <property type="match status" value="1"/>
</dbReference>
<dbReference type="RefSeq" id="WP_285149593.1">
    <property type="nucleotide sequence ID" value="NZ_JASSOM010000073.1"/>
</dbReference>
<reference evidence="5 6" key="1">
    <citation type="submission" date="2023-06" db="EMBL/GenBank/DDBJ databases">
        <title>Identification and characterization of antibiotic-resistant Gram-negative bacteria.</title>
        <authorList>
            <person name="Cho G.-S."/>
            <person name="Lee J."/>
            <person name="Tai E."/>
            <person name="Jeong S."/>
            <person name="Kim I."/>
            <person name="Kim B.-E."/>
            <person name="Jeong M.-I."/>
            <person name="Oh K.-K."/>
            <person name="Franz C.M.A.P."/>
        </authorList>
    </citation>
    <scope>NUCLEOTIDE SEQUENCE [LARGE SCALE GENOMIC DNA]</scope>
    <source>
        <strain evidence="5 6">V106_12</strain>
    </source>
</reference>
<dbReference type="Gene3D" id="1.10.150.240">
    <property type="entry name" value="Putative phosphatase, domain 2"/>
    <property type="match status" value="1"/>
</dbReference>
<dbReference type="GO" id="GO:0046872">
    <property type="term" value="F:metal ion binding"/>
    <property type="evidence" value="ECO:0007669"/>
    <property type="project" value="UniProtKB-KW"/>
</dbReference>